<keyword evidence="1" id="KW-0812">Transmembrane</keyword>
<dbReference type="KEGG" id="ssyi:EKG83_13195"/>
<name>A0A5Q0GY80_SACSY</name>
<feature type="transmembrane region" description="Helical" evidence="1">
    <location>
        <begin position="76"/>
        <end position="94"/>
    </location>
</feature>
<feature type="transmembrane region" description="Helical" evidence="1">
    <location>
        <begin position="50"/>
        <end position="70"/>
    </location>
</feature>
<proteinExistence type="predicted"/>
<dbReference type="Proteomes" id="UP000325787">
    <property type="component" value="Chromosome"/>
</dbReference>
<feature type="transmembrane region" description="Helical" evidence="1">
    <location>
        <begin position="149"/>
        <end position="166"/>
    </location>
</feature>
<reference evidence="3" key="1">
    <citation type="journal article" date="2021" name="Curr. Microbiol.">
        <title>Complete genome of nocamycin-producing strain Saccharothrix syringae NRRL B-16468 reveals the biosynthetic potential for secondary metabolites.</title>
        <authorList>
            <person name="Mo X."/>
            <person name="Yang S."/>
        </authorList>
    </citation>
    <scope>NUCLEOTIDE SEQUENCE [LARGE SCALE GENOMIC DNA]</scope>
    <source>
        <strain evidence="3">ATCC 51364 / DSM 43886 / JCM 6844 / KCTC 9398 / NBRC 14523 / NRRL B-16468 / INA 2240</strain>
    </source>
</reference>
<dbReference type="OrthoDB" id="3619281at2"/>
<dbReference type="RefSeq" id="WP_033430805.1">
    <property type="nucleotide sequence ID" value="NZ_CP034550.1"/>
</dbReference>
<dbReference type="AlphaFoldDB" id="A0A5Q0GY80"/>
<gene>
    <name evidence="2" type="ORF">EKG83_13195</name>
</gene>
<keyword evidence="1" id="KW-0472">Membrane</keyword>
<keyword evidence="1" id="KW-1133">Transmembrane helix</keyword>
<evidence type="ECO:0000313" key="2">
    <source>
        <dbReference type="EMBL" id="QFZ18312.1"/>
    </source>
</evidence>
<feature type="transmembrane region" description="Helical" evidence="1">
    <location>
        <begin position="26"/>
        <end position="43"/>
    </location>
</feature>
<sequence length="176" mass="19474">MTANPGTGSRGTGRLAAVNAARHRRWLAVFMVVVAAHWVEHLAQAAQIYLLGWPVHAAGGALGLAFPWLVHSEWLHYGYALAMLAGLVLLRPGFAGRARTWWTAALVIQVWHHFEHLLLLLQALTGWHLRGRAAPTSLVQLVVPRVELHLFYNAVVFAPMVVAVVLHRTQRTVQQG</sequence>
<accession>A0A5Q0GY80</accession>
<keyword evidence="3" id="KW-1185">Reference proteome</keyword>
<protein>
    <submittedName>
        <fullName evidence="2">Uncharacterized protein</fullName>
    </submittedName>
</protein>
<evidence type="ECO:0000256" key="1">
    <source>
        <dbReference type="SAM" id="Phobius"/>
    </source>
</evidence>
<evidence type="ECO:0000313" key="3">
    <source>
        <dbReference type="Proteomes" id="UP000325787"/>
    </source>
</evidence>
<organism evidence="2 3">
    <name type="scientific">Saccharothrix syringae</name>
    <name type="common">Nocardiopsis syringae</name>
    <dbReference type="NCBI Taxonomy" id="103733"/>
    <lineage>
        <taxon>Bacteria</taxon>
        <taxon>Bacillati</taxon>
        <taxon>Actinomycetota</taxon>
        <taxon>Actinomycetes</taxon>
        <taxon>Pseudonocardiales</taxon>
        <taxon>Pseudonocardiaceae</taxon>
        <taxon>Saccharothrix</taxon>
    </lineage>
</organism>
<dbReference type="EMBL" id="CP034550">
    <property type="protein sequence ID" value="QFZ18312.1"/>
    <property type="molecule type" value="Genomic_DNA"/>
</dbReference>